<sequence>MNQKEKFHKEDGTKPADNATYRSLVGCLMYLIATKPDIMFAVSVISRFLNCAIKFSKSQHFNLHGFSYNDWVGLSDDMKSTSGYCFSLGSTYFSWCSRK</sequence>
<accession>A0A2I0KX01</accession>
<organism evidence="1 2">
    <name type="scientific">Punica granatum</name>
    <name type="common">Pomegranate</name>
    <dbReference type="NCBI Taxonomy" id="22663"/>
    <lineage>
        <taxon>Eukaryota</taxon>
        <taxon>Viridiplantae</taxon>
        <taxon>Streptophyta</taxon>
        <taxon>Embryophyta</taxon>
        <taxon>Tracheophyta</taxon>
        <taxon>Spermatophyta</taxon>
        <taxon>Magnoliopsida</taxon>
        <taxon>eudicotyledons</taxon>
        <taxon>Gunneridae</taxon>
        <taxon>Pentapetalae</taxon>
        <taxon>rosids</taxon>
        <taxon>malvids</taxon>
        <taxon>Myrtales</taxon>
        <taxon>Lythraceae</taxon>
        <taxon>Punica</taxon>
    </lineage>
</organism>
<dbReference type="PANTHER" id="PTHR11439:SF503">
    <property type="entry name" value="CYSTEINE-RICH RLK (RECEPTOR-LIKE PROTEIN KINASE) 8"/>
    <property type="match status" value="1"/>
</dbReference>
<dbReference type="PANTHER" id="PTHR11439">
    <property type="entry name" value="GAG-POL-RELATED RETROTRANSPOSON"/>
    <property type="match status" value="1"/>
</dbReference>
<evidence type="ECO:0000313" key="2">
    <source>
        <dbReference type="Proteomes" id="UP000233551"/>
    </source>
</evidence>
<comment type="caution">
    <text evidence="1">The sequence shown here is derived from an EMBL/GenBank/DDBJ whole genome shotgun (WGS) entry which is preliminary data.</text>
</comment>
<dbReference type="Proteomes" id="UP000233551">
    <property type="component" value="Unassembled WGS sequence"/>
</dbReference>
<evidence type="ECO:0000313" key="1">
    <source>
        <dbReference type="EMBL" id="PKI72997.1"/>
    </source>
</evidence>
<protein>
    <recommendedName>
        <fullName evidence="3">Reverse transcriptase Ty1/copia-type domain-containing protein</fullName>
    </recommendedName>
</protein>
<dbReference type="EMBL" id="PGOL01000303">
    <property type="protein sequence ID" value="PKI72997.1"/>
    <property type="molecule type" value="Genomic_DNA"/>
</dbReference>
<keyword evidence="2" id="KW-1185">Reference proteome</keyword>
<proteinExistence type="predicted"/>
<reference evidence="1 2" key="1">
    <citation type="submission" date="2017-11" db="EMBL/GenBank/DDBJ databases">
        <title>De-novo sequencing of pomegranate (Punica granatum L.) genome.</title>
        <authorList>
            <person name="Akparov Z."/>
            <person name="Amiraslanov A."/>
            <person name="Hajiyeva S."/>
            <person name="Abbasov M."/>
            <person name="Kaur K."/>
            <person name="Hamwieh A."/>
            <person name="Solovyev V."/>
            <person name="Salamov A."/>
            <person name="Braich B."/>
            <person name="Kosarev P."/>
            <person name="Mahmoud A."/>
            <person name="Hajiyev E."/>
            <person name="Babayeva S."/>
            <person name="Izzatullayeva V."/>
            <person name="Mammadov A."/>
            <person name="Mammadov A."/>
            <person name="Sharifova S."/>
            <person name="Ojaghi J."/>
            <person name="Eynullazada K."/>
            <person name="Bayramov B."/>
            <person name="Abdulazimova A."/>
            <person name="Shahmuradov I."/>
        </authorList>
    </citation>
    <scope>NUCLEOTIDE SEQUENCE [LARGE SCALE GENOMIC DNA]</scope>
    <source>
        <strain evidence="2">cv. AG2017</strain>
        <tissue evidence="1">Leaf</tissue>
    </source>
</reference>
<dbReference type="AlphaFoldDB" id="A0A2I0KX01"/>
<gene>
    <name evidence="1" type="ORF">CRG98_006600</name>
</gene>
<dbReference type="STRING" id="22663.A0A2I0KX01"/>
<evidence type="ECO:0008006" key="3">
    <source>
        <dbReference type="Google" id="ProtNLM"/>
    </source>
</evidence>
<name>A0A2I0KX01_PUNGR</name>